<accession>Q1G980</accession>
<dbReference type="KEGG" id="ldb:Ldb1548"/>
<dbReference type="eggNOG" id="ENOG5032J2R">
    <property type="taxonomic scope" value="Bacteria"/>
</dbReference>
<dbReference type="EMBL" id="CR954253">
    <property type="protein sequence ID" value="CAI98348.1"/>
    <property type="molecule type" value="Genomic_DNA"/>
</dbReference>
<dbReference type="HOGENOM" id="CLU_1935335_0_0_9"/>
<dbReference type="RefSeq" id="WP_011544095.1">
    <property type="nucleotide sequence ID" value="NC_008054.1"/>
</dbReference>
<organism evidence="2 3">
    <name type="scientific">Lactobacillus delbrueckii subsp. bulgaricus (strain ATCC 11842 / DSM 20081 / BCRC 10696 / JCM 1002 / NBRC 13953 / NCIMB 11778 / NCTC 12712 / WDCM 00102 / Lb 14)</name>
    <dbReference type="NCBI Taxonomy" id="390333"/>
    <lineage>
        <taxon>Bacteria</taxon>
        <taxon>Bacillati</taxon>
        <taxon>Bacillota</taxon>
        <taxon>Bacilli</taxon>
        <taxon>Lactobacillales</taxon>
        <taxon>Lactobacillaceae</taxon>
        <taxon>Lactobacillus</taxon>
    </lineage>
</organism>
<feature type="signal peptide" evidence="1">
    <location>
        <begin position="1"/>
        <end position="22"/>
    </location>
</feature>
<dbReference type="PATRIC" id="fig|390333.7.peg.1395"/>
<evidence type="ECO:0000256" key="1">
    <source>
        <dbReference type="SAM" id="SignalP"/>
    </source>
</evidence>
<sequence>MGQLAVLFSLFLAITAVNPVQAADTGSLTVQMRDQETGKAISGGNLVVYQVAKLDSAKKFQYTSDFSKMSQDIAGMSQNEIMTVDFARSLANYVSSKSLSAQMAEISSSGDASISLESNAV</sequence>
<keyword evidence="1" id="KW-0732">Signal</keyword>
<dbReference type="AlphaFoldDB" id="Q1G980"/>
<evidence type="ECO:0000313" key="3">
    <source>
        <dbReference type="Proteomes" id="UP000001259"/>
    </source>
</evidence>
<keyword evidence="3" id="KW-1185">Reference proteome</keyword>
<dbReference type="BioCyc" id="LDEL390333:LDB_RS06685-MONOMER"/>
<feature type="chain" id="PRO_5004188896" evidence="1">
    <location>
        <begin position="23"/>
        <end position="121"/>
    </location>
</feature>
<reference evidence="2 3" key="1">
    <citation type="journal article" date="2006" name="Proc. Natl. Acad. Sci. U.S.A.">
        <title>The complete genome sequence of Lactobacillus bulgaricus reveals extensive and ongoing reductive evolution.</title>
        <authorList>
            <person name="van de Guchte M."/>
            <person name="Penaud S."/>
            <person name="Grimaldi C."/>
            <person name="Barbe V."/>
            <person name="Bryson K."/>
            <person name="Nicolas P."/>
            <person name="Robert C."/>
            <person name="Oztas S."/>
            <person name="Mangenot S."/>
            <person name="Couloux A."/>
            <person name="Loux V."/>
            <person name="Dervyn R."/>
            <person name="Bossy R."/>
            <person name="Bolotin A."/>
            <person name="Batto J.-M."/>
            <person name="Walunas T."/>
            <person name="Gibrat J.-F."/>
            <person name="Bessieres P."/>
            <person name="Weissenbach J."/>
            <person name="Ehrlich S.D."/>
            <person name="Maguin E."/>
        </authorList>
    </citation>
    <scope>NUCLEOTIDE SEQUENCE [LARGE SCALE GENOMIC DNA]</scope>
    <source>
        <strain evidence="3">ATCC 11842 / DSM 20081 / BCRC 10696 / JCM 1002 / NBRC 13953 / NCIMB 11778 / NCTC 12712 / WDCM 00102 / Lb 14</strain>
    </source>
</reference>
<proteinExistence type="predicted"/>
<gene>
    <name evidence="2" type="ordered locus">Ldb1548</name>
</gene>
<name>Q1G980_LACDA</name>
<protein>
    <submittedName>
        <fullName evidence="2">Uncharacterized protein</fullName>
    </submittedName>
</protein>
<dbReference type="Proteomes" id="UP000001259">
    <property type="component" value="Chromosome"/>
</dbReference>
<dbReference type="STRING" id="390333.Ldb1548"/>
<evidence type="ECO:0000313" key="2">
    <source>
        <dbReference type="EMBL" id="CAI98348.1"/>
    </source>
</evidence>